<sequence length="249" mass="27314">MHILTLSKPKIIKKRLTNSLPSFYWLKTIYTENMSYSGSVGRQTIGSLGSSEDSTNGSLRKPTFTERHPKVVRSLTVVAYIFSVSLAAIVLSAYYVVLWSPKPLKPGENMNATLPCRGVTYLPEGVEVQLQGQPISRLTFSRIGAVRQEQTRPLSGTSPQPQAAVIPVPNKLASNNSQSNSNTSLQEESYVVDDFSEVSTNTSGKQQQTSVFNEGIKHQGATVHPSPALGDTKVTRTHPGRVMKRKGRR</sequence>
<dbReference type="InterPro" id="IPR029162">
    <property type="entry name" value="InaF-motif"/>
</dbReference>
<name>A0ABP1QXD3_9HEXA</name>
<protein>
    <recommendedName>
        <fullName evidence="5">Transmembrane protein INAFM2</fullName>
    </recommendedName>
</protein>
<gene>
    <name evidence="3" type="ORF">ODALV1_LOCUS16394</name>
</gene>
<feature type="transmembrane region" description="Helical" evidence="2">
    <location>
        <begin position="77"/>
        <end position="97"/>
    </location>
</feature>
<feature type="region of interest" description="Disordered" evidence="1">
    <location>
        <begin position="219"/>
        <end position="249"/>
    </location>
</feature>
<dbReference type="PANTHER" id="PTHR34929:SF1">
    <property type="entry name" value="INAF MOTIF CONTAINING 2"/>
    <property type="match status" value="1"/>
</dbReference>
<feature type="compositionally biased region" description="Basic residues" evidence="1">
    <location>
        <begin position="235"/>
        <end position="249"/>
    </location>
</feature>
<evidence type="ECO:0000256" key="1">
    <source>
        <dbReference type="SAM" id="MobiDB-lite"/>
    </source>
</evidence>
<evidence type="ECO:0000256" key="2">
    <source>
        <dbReference type="SAM" id="Phobius"/>
    </source>
</evidence>
<dbReference type="Pfam" id="PF15018">
    <property type="entry name" value="InaF-motif"/>
    <property type="match status" value="1"/>
</dbReference>
<keyword evidence="2" id="KW-0812">Transmembrane</keyword>
<keyword evidence="2" id="KW-1133">Transmembrane helix</keyword>
<proteinExistence type="predicted"/>
<evidence type="ECO:0000313" key="4">
    <source>
        <dbReference type="Proteomes" id="UP001642540"/>
    </source>
</evidence>
<evidence type="ECO:0000313" key="3">
    <source>
        <dbReference type="EMBL" id="CAL8114278.1"/>
    </source>
</evidence>
<reference evidence="3 4" key="1">
    <citation type="submission" date="2024-08" db="EMBL/GenBank/DDBJ databases">
        <authorList>
            <person name="Cucini C."/>
            <person name="Frati F."/>
        </authorList>
    </citation>
    <scope>NUCLEOTIDE SEQUENCE [LARGE SCALE GENOMIC DNA]</scope>
</reference>
<dbReference type="PANTHER" id="PTHR34929">
    <property type="entry name" value="ZGC:153157"/>
    <property type="match status" value="1"/>
</dbReference>
<evidence type="ECO:0008006" key="5">
    <source>
        <dbReference type="Google" id="ProtNLM"/>
    </source>
</evidence>
<dbReference type="EMBL" id="CAXLJM020000049">
    <property type="protein sequence ID" value="CAL8114278.1"/>
    <property type="molecule type" value="Genomic_DNA"/>
</dbReference>
<keyword evidence="4" id="KW-1185">Reference proteome</keyword>
<dbReference type="Proteomes" id="UP001642540">
    <property type="component" value="Unassembled WGS sequence"/>
</dbReference>
<organism evidence="3 4">
    <name type="scientific">Orchesella dallaii</name>
    <dbReference type="NCBI Taxonomy" id="48710"/>
    <lineage>
        <taxon>Eukaryota</taxon>
        <taxon>Metazoa</taxon>
        <taxon>Ecdysozoa</taxon>
        <taxon>Arthropoda</taxon>
        <taxon>Hexapoda</taxon>
        <taxon>Collembola</taxon>
        <taxon>Entomobryomorpha</taxon>
        <taxon>Entomobryoidea</taxon>
        <taxon>Orchesellidae</taxon>
        <taxon>Orchesellinae</taxon>
        <taxon>Orchesella</taxon>
    </lineage>
</organism>
<keyword evidence="2" id="KW-0472">Membrane</keyword>
<accession>A0ABP1QXD3</accession>
<comment type="caution">
    <text evidence="3">The sequence shown here is derived from an EMBL/GenBank/DDBJ whole genome shotgun (WGS) entry which is preliminary data.</text>
</comment>